<dbReference type="Proteomes" id="UP000774935">
    <property type="component" value="Unassembled WGS sequence"/>
</dbReference>
<keyword evidence="1" id="KW-0472">Membrane</keyword>
<keyword evidence="1" id="KW-0812">Transmembrane</keyword>
<organism evidence="2 3">
    <name type="scientific">Pontibacter populi</name>
    <dbReference type="NCBI Taxonomy" id="890055"/>
    <lineage>
        <taxon>Bacteria</taxon>
        <taxon>Pseudomonadati</taxon>
        <taxon>Bacteroidota</taxon>
        <taxon>Cytophagia</taxon>
        <taxon>Cytophagales</taxon>
        <taxon>Hymenobacteraceae</taxon>
        <taxon>Pontibacter</taxon>
    </lineage>
</organism>
<evidence type="ECO:0008006" key="4">
    <source>
        <dbReference type="Google" id="ProtNLM"/>
    </source>
</evidence>
<feature type="transmembrane region" description="Helical" evidence="1">
    <location>
        <begin position="108"/>
        <end position="130"/>
    </location>
</feature>
<evidence type="ECO:0000256" key="1">
    <source>
        <dbReference type="SAM" id="Phobius"/>
    </source>
</evidence>
<reference evidence="2 3" key="1">
    <citation type="submission" date="2021-07" db="EMBL/GenBank/DDBJ databases">
        <authorList>
            <person name="Kim M.K."/>
        </authorList>
    </citation>
    <scope>NUCLEOTIDE SEQUENCE [LARGE SCALE GENOMIC DNA]</scope>
    <source>
        <strain evidence="2 3">HLY7-15</strain>
    </source>
</reference>
<evidence type="ECO:0000313" key="2">
    <source>
        <dbReference type="EMBL" id="MBW3364355.1"/>
    </source>
</evidence>
<protein>
    <recommendedName>
        <fullName evidence="4">DUF4345 domain-containing protein</fullName>
    </recommendedName>
</protein>
<accession>A0ABS6XAZ8</accession>
<keyword evidence="1" id="KW-1133">Transmembrane helix</keyword>
<name>A0ABS6XAZ8_9BACT</name>
<dbReference type="EMBL" id="JAHWXQ010000001">
    <property type="protein sequence ID" value="MBW3364355.1"/>
    <property type="molecule type" value="Genomic_DNA"/>
</dbReference>
<sequence length="131" mass="15330">MELHFKVIGAILIVLALVHIIFPRYFNWVEELKPLSLINRQMMTTHTFFIALTVFLMGLLCLTSANELIVTDLGKKISLGFAVFWMIRLYFQFFGYSAELWEGKRFETIVHVLFSCLWSYLSVAFLTAYFN</sequence>
<comment type="caution">
    <text evidence="2">The sequence shown here is derived from an EMBL/GenBank/DDBJ whole genome shotgun (WGS) entry which is preliminary data.</text>
</comment>
<gene>
    <name evidence="2" type="ORF">KYK27_04830</name>
</gene>
<proteinExistence type="predicted"/>
<evidence type="ECO:0000313" key="3">
    <source>
        <dbReference type="Proteomes" id="UP000774935"/>
    </source>
</evidence>
<feature type="transmembrane region" description="Helical" evidence="1">
    <location>
        <begin position="77"/>
        <end position="96"/>
    </location>
</feature>
<dbReference type="RefSeq" id="WP_199108855.1">
    <property type="nucleotide sequence ID" value="NZ_JAHWXQ010000001.1"/>
</dbReference>
<feature type="transmembrane region" description="Helical" evidence="1">
    <location>
        <begin position="46"/>
        <end position="65"/>
    </location>
</feature>
<feature type="transmembrane region" description="Helical" evidence="1">
    <location>
        <begin position="7"/>
        <end position="26"/>
    </location>
</feature>
<keyword evidence="3" id="KW-1185">Reference proteome</keyword>